<accession>A0ABQ3BCW1</accession>
<feature type="binding site" evidence="5">
    <location>
        <position position="232"/>
    </location>
    <ligand>
        <name>NAD(+)</name>
        <dbReference type="ChEBI" id="CHEBI:57540"/>
    </ligand>
</feature>
<comment type="subunit">
    <text evidence="5">Homodimer.</text>
</comment>
<name>A0ABQ3BCW1_9GAMM</name>
<evidence type="ECO:0000259" key="7">
    <source>
        <dbReference type="Pfam" id="PF02826"/>
    </source>
</evidence>
<dbReference type="InterPro" id="IPR024531">
    <property type="entry name" value="Erythronate-4-P_DHase_dimer"/>
</dbReference>
<reference evidence="10" key="1">
    <citation type="journal article" date="2019" name="Int. J. Syst. Evol. Microbiol.">
        <title>The Global Catalogue of Microorganisms (GCM) 10K type strain sequencing project: providing services to taxonomists for standard genome sequencing and annotation.</title>
        <authorList>
            <consortium name="The Broad Institute Genomics Platform"/>
            <consortium name="The Broad Institute Genome Sequencing Center for Infectious Disease"/>
            <person name="Wu L."/>
            <person name="Ma J."/>
        </authorList>
    </citation>
    <scope>NUCLEOTIDE SEQUENCE [LARGE SCALE GENOMIC DNA]</scope>
    <source>
        <strain evidence="10">KCTC 22280</strain>
    </source>
</reference>
<comment type="similarity">
    <text evidence="5">Belongs to the D-isomer specific 2-hydroxyacid dehydrogenase family. PdxB subfamily.</text>
</comment>
<dbReference type="EMBL" id="BMXV01000010">
    <property type="protein sequence ID" value="GGY84784.1"/>
    <property type="molecule type" value="Genomic_DNA"/>
</dbReference>
<evidence type="ECO:0000256" key="3">
    <source>
        <dbReference type="ARBA" id="ARBA00023027"/>
    </source>
</evidence>
<evidence type="ECO:0000259" key="8">
    <source>
        <dbReference type="Pfam" id="PF11890"/>
    </source>
</evidence>
<evidence type="ECO:0000256" key="4">
    <source>
        <dbReference type="ARBA" id="ARBA00023096"/>
    </source>
</evidence>
<dbReference type="InterPro" id="IPR036291">
    <property type="entry name" value="NAD(P)-bd_dom_sf"/>
</dbReference>
<proteinExistence type="inferred from homology"/>
<dbReference type="Pfam" id="PF11890">
    <property type="entry name" value="DUF3410"/>
    <property type="match status" value="1"/>
</dbReference>
<feature type="active site" description="Proton donor" evidence="5">
    <location>
        <position position="254"/>
    </location>
</feature>
<comment type="caution">
    <text evidence="9">The sequence shown here is derived from an EMBL/GenBank/DDBJ whole genome shotgun (WGS) entry which is preliminary data.</text>
</comment>
<dbReference type="Gene3D" id="3.30.1370.170">
    <property type="match status" value="1"/>
</dbReference>
<keyword evidence="1 5" id="KW-0963">Cytoplasm</keyword>
<dbReference type="InterPro" id="IPR006139">
    <property type="entry name" value="D-isomer_2_OHA_DH_cat_dom"/>
</dbReference>
<keyword evidence="10" id="KW-1185">Reference proteome</keyword>
<keyword evidence="3 5" id="KW-0520">NAD</keyword>
<sequence length="388" mass="41358">MHIVADENIPLLDAFCGGLGRLTRVDGRTLGPGQLADADVLLVRSVTRVNADLLAGTKVRFVGTATIGTDHVDTHWLARQGIAFFSAPGCNASSVVQYVLSVLSLFMVRQQRSGFDGLTVGVIGAGNVGGALVQRLLDLGASVRVSDPPRQEQGADLPFASLDDVLQCDVVSLNTPLIPEGPHATAHLLDAARLSRLGAGQLLVNSGRGPVIDNRALLARLQAPDAPLVALDVWENEPEPSAELVDECWLATPHIAGYSLEGKSRGTEMIAHALHQWAGAEFHARLASVLPPPPLSELHVTDHATPMDALHRALMACYDPRDDDSRLRGAFARGDAAGVPRGPVFDELRKRYPVRREPSSLTIAMPPDTAVQRTLSHCGFRVVEASGV</sequence>
<dbReference type="SUPFAM" id="SSF51735">
    <property type="entry name" value="NAD(P)-binding Rossmann-fold domains"/>
    <property type="match status" value="1"/>
</dbReference>
<comment type="caution">
    <text evidence="5">Lacks conserved residue(s) required for the propagation of feature annotation.</text>
</comment>
<dbReference type="RefSeq" id="WP_189578153.1">
    <property type="nucleotide sequence ID" value="NZ_BMXV01000010.1"/>
</dbReference>
<evidence type="ECO:0000313" key="10">
    <source>
        <dbReference type="Proteomes" id="UP000601597"/>
    </source>
</evidence>
<dbReference type="InterPro" id="IPR006140">
    <property type="entry name" value="D-isomer_DH_NAD-bd"/>
</dbReference>
<feature type="binding site" evidence="5">
    <location>
        <position position="45"/>
    </location>
    <ligand>
        <name>substrate</name>
    </ligand>
</feature>
<dbReference type="PANTHER" id="PTHR42938:SF9">
    <property type="entry name" value="FORMATE DEHYDROGENASE 1"/>
    <property type="match status" value="1"/>
</dbReference>
<comment type="catalytic activity">
    <reaction evidence="5">
        <text>4-phospho-D-erythronate + NAD(+) = (R)-3-hydroxy-2-oxo-4-phosphooxybutanoate + NADH + H(+)</text>
        <dbReference type="Rhea" id="RHEA:18829"/>
        <dbReference type="ChEBI" id="CHEBI:15378"/>
        <dbReference type="ChEBI" id="CHEBI:57540"/>
        <dbReference type="ChEBI" id="CHEBI:57945"/>
        <dbReference type="ChEBI" id="CHEBI:58538"/>
        <dbReference type="ChEBI" id="CHEBI:58766"/>
        <dbReference type="EC" id="1.1.1.290"/>
    </reaction>
</comment>
<evidence type="ECO:0000313" key="9">
    <source>
        <dbReference type="EMBL" id="GGY84784.1"/>
    </source>
</evidence>
<dbReference type="CDD" id="cd12158">
    <property type="entry name" value="ErythrP_dh"/>
    <property type="match status" value="1"/>
</dbReference>
<organism evidence="9 10">
    <name type="scientific">Marinobacter zhanjiangensis</name>
    <dbReference type="NCBI Taxonomy" id="578215"/>
    <lineage>
        <taxon>Bacteria</taxon>
        <taxon>Pseudomonadati</taxon>
        <taxon>Pseudomonadota</taxon>
        <taxon>Gammaproteobacteria</taxon>
        <taxon>Pseudomonadales</taxon>
        <taxon>Marinobacteraceae</taxon>
        <taxon>Marinobacter</taxon>
    </lineage>
</organism>
<dbReference type="Gene3D" id="3.40.50.720">
    <property type="entry name" value="NAD(P)-binding Rossmann-like Domain"/>
    <property type="match status" value="2"/>
</dbReference>
<dbReference type="InterPro" id="IPR038251">
    <property type="entry name" value="PdxB_dimer_sf"/>
</dbReference>
<feature type="active site" evidence="5">
    <location>
        <position position="208"/>
    </location>
</feature>
<evidence type="ECO:0000256" key="5">
    <source>
        <dbReference type="HAMAP-Rule" id="MF_01825"/>
    </source>
</evidence>
<dbReference type="PANTHER" id="PTHR42938">
    <property type="entry name" value="FORMATE DEHYDROGENASE 1"/>
    <property type="match status" value="1"/>
</dbReference>
<dbReference type="Pfam" id="PF00389">
    <property type="entry name" value="2-Hacid_dh"/>
    <property type="match status" value="1"/>
</dbReference>
<comment type="function">
    <text evidence="5">Catalyzes the oxidation of erythronate-4-phosphate to 3-hydroxy-2-oxo-4-phosphonooxybutanoate.</text>
</comment>
<feature type="domain" description="D-isomer specific 2-hydroxyacid dehydrogenase catalytic" evidence="6">
    <location>
        <begin position="35"/>
        <end position="278"/>
    </location>
</feature>
<feature type="binding site" evidence="5">
    <location>
        <position position="147"/>
    </location>
    <ligand>
        <name>NAD(+)</name>
        <dbReference type="ChEBI" id="CHEBI:57540"/>
    </ligand>
</feature>
<gene>
    <name evidence="5 9" type="primary">pdxB</name>
    <name evidence="9" type="ORF">GCM10007071_35030</name>
</gene>
<feature type="binding site" evidence="5">
    <location>
        <position position="66"/>
    </location>
    <ligand>
        <name>substrate</name>
    </ligand>
</feature>
<keyword evidence="2 5" id="KW-0560">Oxidoreductase</keyword>
<feature type="domain" description="D-isomer specific 2-hydroxyacid dehydrogenase NAD-binding" evidence="7">
    <location>
        <begin position="115"/>
        <end position="256"/>
    </location>
</feature>
<feature type="domain" description="Erythronate-4-phosphate dehydrogenase dimerisation" evidence="8">
    <location>
        <begin position="289"/>
        <end position="375"/>
    </location>
</feature>
<comment type="pathway">
    <text evidence="5">Cofactor biosynthesis; pyridoxine 5'-phosphate biosynthesis; pyridoxine 5'-phosphate from D-erythrose 4-phosphate: step 2/5.</text>
</comment>
<evidence type="ECO:0000256" key="2">
    <source>
        <dbReference type="ARBA" id="ARBA00023002"/>
    </source>
</evidence>
<dbReference type="InterPro" id="IPR020921">
    <property type="entry name" value="Erythronate-4-P_DHase"/>
</dbReference>
<keyword evidence="4 5" id="KW-0664">Pyridoxine biosynthesis</keyword>
<feature type="active site" evidence="5">
    <location>
        <position position="237"/>
    </location>
</feature>
<feature type="binding site" evidence="5">
    <location>
        <position position="258"/>
    </location>
    <ligand>
        <name>substrate</name>
    </ligand>
</feature>
<dbReference type="HAMAP" id="MF_01825">
    <property type="entry name" value="PdxB"/>
    <property type="match status" value="1"/>
</dbReference>
<evidence type="ECO:0000256" key="1">
    <source>
        <dbReference type="ARBA" id="ARBA00022490"/>
    </source>
</evidence>
<feature type="binding site" evidence="5">
    <location>
        <position position="257"/>
    </location>
    <ligand>
        <name>NAD(+)</name>
        <dbReference type="ChEBI" id="CHEBI:57540"/>
    </ligand>
</feature>
<dbReference type="Pfam" id="PF02826">
    <property type="entry name" value="2-Hacid_dh_C"/>
    <property type="match status" value="1"/>
</dbReference>
<dbReference type="SUPFAM" id="SSF52283">
    <property type="entry name" value="Formate/glycerate dehydrogenase catalytic domain-like"/>
    <property type="match status" value="1"/>
</dbReference>
<dbReference type="Proteomes" id="UP000601597">
    <property type="component" value="Unassembled WGS sequence"/>
</dbReference>
<dbReference type="EC" id="1.1.1.290" evidence="5"/>
<feature type="binding site" evidence="5">
    <location>
        <position position="175"/>
    </location>
    <ligand>
        <name>NAD(+)</name>
        <dbReference type="ChEBI" id="CHEBI:57540"/>
    </ligand>
</feature>
<comment type="subcellular location">
    <subcellularLocation>
        <location evidence="5">Cytoplasm</location>
    </subcellularLocation>
</comment>
<evidence type="ECO:0000259" key="6">
    <source>
        <dbReference type="Pfam" id="PF00389"/>
    </source>
</evidence>
<protein>
    <recommendedName>
        <fullName evidence="5">Erythronate-4-phosphate dehydrogenase</fullName>
        <ecNumber evidence="5">1.1.1.290</ecNumber>
    </recommendedName>
</protein>